<accession>A0A1H2EC76</accession>
<name>A0A1H2EC76_9BACT</name>
<dbReference type="AlphaFoldDB" id="A0A1H2EC76"/>
<keyword evidence="2" id="KW-1185">Reference proteome</keyword>
<protein>
    <submittedName>
        <fullName evidence="1">Uncharacterized protein</fullName>
    </submittedName>
</protein>
<sequence>MAVGFFTRGIEFTLPHPKIPQRTLLLLYKVIEKAWYLLKEMPPSDFDLATADEDTITQMLVEIIENRLRKNGEIDGFNSAMFGRVTRDQKITNYDKNHPDKMPDIFFDLKRDHLPILSDQDGLFVECKPVDKKHTVLSCYCKKGLSRFIIGDYAWAMQDALMIGYVTPPYSLDHLSSVLDGPKNKDFNIVEHSEIVELDLYDSTHDRKFNWLENRGRACRIKVNHLWLQI</sequence>
<evidence type="ECO:0000313" key="1">
    <source>
        <dbReference type="EMBL" id="SDT92742.1"/>
    </source>
</evidence>
<gene>
    <name evidence="1" type="ORF">SAMN04487931_1037</name>
</gene>
<dbReference type="RefSeq" id="WP_092231165.1">
    <property type="nucleotide sequence ID" value="NZ_FNLL01000003.1"/>
</dbReference>
<reference evidence="2" key="1">
    <citation type="submission" date="2016-10" db="EMBL/GenBank/DDBJ databases">
        <authorList>
            <person name="Varghese N."/>
            <person name="Submissions S."/>
        </authorList>
    </citation>
    <scope>NUCLEOTIDE SEQUENCE [LARGE SCALE GENOMIC DNA]</scope>
    <source>
        <strain evidence="2">DSM 3384</strain>
    </source>
</reference>
<organism evidence="1 2">
    <name type="scientific">Desulfobacula phenolica</name>
    <dbReference type="NCBI Taxonomy" id="90732"/>
    <lineage>
        <taxon>Bacteria</taxon>
        <taxon>Pseudomonadati</taxon>
        <taxon>Thermodesulfobacteriota</taxon>
        <taxon>Desulfobacteria</taxon>
        <taxon>Desulfobacterales</taxon>
        <taxon>Desulfobacteraceae</taxon>
        <taxon>Desulfobacula</taxon>
    </lineage>
</organism>
<dbReference type="EMBL" id="FNLL01000003">
    <property type="protein sequence ID" value="SDT92742.1"/>
    <property type="molecule type" value="Genomic_DNA"/>
</dbReference>
<evidence type="ECO:0000313" key="2">
    <source>
        <dbReference type="Proteomes" id="UP000199608"/>
    </source>
</evidence>
<dbReference type="Proteomes" id="UP000199608">
    <property type="component" value="Unassembled WGS sequence"/>
</dbReference>
<proteinExistence type="predicted"/>